<keyword evidence="6" id="KW-0446">Lipid-binding</keyword>
<name>A0A8S3YCP5_9EUPU</name>
<dbReference type="OrthoDB" id="346910at2759"/>
<dbReference type="SUPFAM" id="SSF47027">
    <property type="entry name" value="Acyl-CoA binding protein"/>
    <property type="match status" value="1"/>
</dbReference>
<evidence type="ECO:0000256" key="4">
    <source>
        <dbReference type="ARBA" id="ARBA00022824"/>
    </source>
</evidence>
<evidence type="ECO:0000313" key="10">
    <source>
        <dbReference type="Proteomes" id="UP000678393"/>
    </source>
</evidence>
<evidence type="ECO:0000256" key="3">
    <source>
        <dbReference type="ARBA" id="ARBA00022448"/>
    </source>
</evidence>
<dbReference type="PANTHER" id="PTHR23310">
    <property type="entry name" value="ACYL-COA-BINDING PROTEIN, ACBP"/>
    <property type="match status" value="1"/>
</dbReference>
<dbReference type="InterPro" id="IPR000582">
    <property type="entry name" value="Acyl-CoA-binding_protein"/>
</dbReference>
<protein>
    <recommendedName>
        <fullName evidence="7">Acyl-CoA-binding protein</fullName>
    </recommendedName>
</protein>
<proteinExistence type="predicted"/>
<comment type="caution">
    <text evidence="9">The sequence shown here is derived from an EMBL/GenBank/DDBJ whole genome shotgun (WGS) entry which is preliminary data.</text>
</comment>
<dbReference type="PROSITE" id="PS51228">
    <property type="entry name" value="ACB_2"/>
    <property type="match status" value="1"/>
</dbReference>
<dbReference type="GO" id="GO:0006631">
    <property type="term" value="P:fatty acid metabolic process"/>
    <property type="evidence" value="ECO:0007669"/>
    <property type="project" value="TreeGrafter"/>
</dbReference>
<dbReference type="Proteomes" id="UP000678393">
    <property type="component" value="Unassembled WGS sequence"/>
</dbReference>
<accession>A0A8S3YCP5</accession>
<evidence type="ECO:0000313" key="9">
    <source>
        <dbReference type="EMBL" id="CAG5115049.1"/>
    </source>
</evidence>
<reference evidence="9" key="1">
    <citation type="submission" date="2021-04" db="EMBL/GenBank/DDBJ databases">
        <authorList>
            <consortium name="Molecular Ecology Group"/>
        </authorList>
    </citation>
    <scope>NUCLEOTIDE SEQUENCE</scope>
</reference>
<keyword evidence="4" id="KW-0256">Endoplasmic reticulum</keyword>
<comment type="subcellular location">
    <subcellularLocation>
        <location evidence="1">Endoplasmic reticulum</location>
    </subcellularLocation>
    <subcellularLocation>
        <location evidence="2">Golgi apparatus</location>
    </subcellularLocation>
</comment>
<evidence type="ECO:0000256" key="7">
    <source>
        <dbReference type="ARBA" id="ARBA00039735"/>
    </source>
</evidence>
<dbReference type="InterPro" id="IPR014352">
    <property type="entry name" value="FERM/acyl-CoA-bd_prot_sf"/>
</dbReference>
<keyword evidence="10" id="KW-1185">Reference proteome</keyword>
<dbReference type="AlphaFoldDB" id="A0A8S3YCP5"/>
<dbReference type="Pfam" id="PF00887">
    <property type="entry name" value="ACBP"/>
    <property type="match status" value="1"/>
</dbReference>
<feature type="domain" description="ACB" evidence="8">
    <location>
        <begin position="4"/>
        <end position="76"/>
    </location>
</feature>
<keyword evidence="3" id="KW-0813">Transport</keyword>
<dbReference type="EMBL" id="CAJHNH020000070">
    <property type="protein sequence ID" value="CAG5115049.1"/>
    <property type="molecule type" value="Genomic_DNA"/>
</dbReference>
<sequence>MASLQEQFNTAADLVKKLAKKPTDDEKLSVYGLPQGVLDVRGKAKWDAWNSLKGKSKEDAMSEYIVKVEELRNKYN</sequence>
<dbReference type="GO" id="GO:0005794">
    <property type="term" value="C:Golgi apparatus"/>
    <property type="evidence" value="ECO:0007669"/>
    <property type="project" value="UniProtKB-SubCell"/>
</dbReference>
<dbReference type="InterPro" id="IPR035984">
    <property type="entry name" value="Acyl-CoA-binding_sf"/>
</dbReference>
<keyword evidence="5" id="KW-0333">Golgi apparatus</keyword>
<evidence type="ECO:0000256" key="6">
    <source>
        <dbReference type="ARBA" id="ARBA00023121"/>
    </source>
</evidence>
<gene>
    <name evidence="9" type="ORF">CUNI_LOCUS607</name>
</gene>
<evidence type="ECO:0000256" key="2">
    <source>
        <dbReference type="ARBA" id="ARBA00004555"/>
    </source>
</evidence>
<dbReference type="GO" id="GO:0005783">
    <property type="term" value="C:endoplasmic reticulum"/>
    <property type="evidence" value="ECO:0007669"/>
    <property type="project" value="UniProtKB-SubCell"/>
</dbReference>
<evidence type="ECO:0000256" key="1">
    <source>
        <dbReference type="ARBA" id="ARBA00004240"/>
    </source>
</evidence>
<evidence type="ECO:0000256" key="5">
    <source>
        <dbReference type="ARBA" id="ARBA00023034"/>
    </source>
</evidence>
<organism evidence="9 10">
    <name type="scientific">Candidula unifasciata</name>
    <dbReference type="NCBI Taxonomy" id="100452"/>
    <lineage>
        <taxon>Eukaryota</taxon>
        <taxon>Metazoa</taxon>
        <taxon>Spiralia</taxon>
        <taxon>Lophotrochozoa</taxon>
        <taxon>Mollusca</taxon>
        <taxon>Gastropoda</taxon>
        <taxon>Heterobranchia</taxon>
        <taxon>Euthyneura</taxon>
        <taxon>Panpulmonata</taxon>
        <taxon>Eupulmonata</taxon>
        <taxon>Stylommatophora</taxon>
        <taxon>Helicina</taxon>
        <taxon>Helicoidea</taxon>
        <taxon>Geomitridae</taxon>
        <taxon>Candidula</taxon>
    </lineage>
</organism>
<evidence type="ECO:0000259" key="8">
    <source>
        <dbReference type="PROSITE" id="PS51228"/>
    </source>
</evidence>
<dbReference type="PANTHER" id="PTHR23310:SF54">
    <property type="entry name" value="ACYL-COA-BINDING PROTEIN"/>
    <property type="match status" value="1"/>
</dbReference>
<dbReference type="Gene3D" id="1.20.80.10">
    <property type="match status" value="2"/>
</dbReference>
<dbReference type="GO" id="GO:0000062">
    <property type="term" value="F:fatty-acyl-CoA binding"/>
    <property type="evidence" value="ECO:0007669"/>
    <property type="project" value="InterPro"/>
</dbReference>